<gene>
    <name evidence="6" type="ORF">BV898_16308</name>
</gene>
<dbReference type="AlphaFoldDB" id="A0A9X6RLP5"/>
<feature type="region of interest" description="Disordered" evidence="5">
    <location>
        <begin position="167"/>
        <end position="187"/>
    </location>
</feature>
<dbReference type="SUPFAM" id="SSF53756">
    <property type="entry name" value="UDP-Glycosyltransferase/glycogen phosphorylase"/>
    <property type="match status" value="1"/>
</dbReference>
<proteinExistence type="inferred from homology"/>
<organism evidence="6 7">
    <name type="scientific">Hypsibius exemplaris</name>
    <name type="common">Freshwater tardigrade</name>
    <dbReference type="NCBI Taxonomy" id="2072580"/>
    <lineage>
        <taxon>Eukaryota</taxon>
        <taxon>Metazoa</taxon>
        <taxon>Ecdysozoa</taxon>
        <taxon>Tardigrada</taxon>
        <taxon>Eutardigrada</taxon>
        <taxon>Parachela</taxon>
        <taxon>Hypsibioidea</taxon>
        <taxon>Hypsibiidae</taxon>
        <taxon>Hypsibius</taxon>
    </lineage>
</organism>
<dbReference type="Pfam" id="PF00201">
    <property type="entry name" value="UDPGT"/>
    <property type="match status" value="1"/>
</dbReference>
<comment type="caution">
    <text evidence="6">The sequence shown here is derived from an EMBL/GenBank/DDBJ whole genome shotgun (WGS) entry which is preliminary data.</text>
</comment>
<dbReference type="EMBL" id="MTYJ01000241">
    <property type="protein sequence ID" value="OWA51846.1"/>
    <property type="molecule type" value="Genomic_DNA"/>
</dbReference>
<evidence type="ECO:0000256" key="4">
    <source>
        <dbReference type="RuleBase" id="RU362059"/>
    </source>
</evidence>
<dbReference type="GO" id="GO:0016020">
    <property type="term" value="C:membrane"/>
    <property type="evidence" value="ECO:0007669"/>
    <property type="project" value="UniProtKB-SubCell"/>
</dbReference>
<dbReference type="GO" id="GO:0015020">
    <property type="term" value="F:glucuronosyltransferase activity"/>
    <property type="evidence" value="ECO:0007669"/>
    <property type="project" value="UniProtKB-EC"/>
</dbReference>
<name>A0A9X6RLP5_HYPEX</name>
<dbReference type="CDD" id="cd03784">
    <property type="entry name" value="GT1_Gtf-like"/>
    <property type="match status" value="1"/>
</dbReference>
<sequence length="459" mass="49670">MSVKPPRKHLLFLNFPAFGHIIPLLELAKKTSRFHQVTFIVSACNHDQLLTRELIVPDQTDVRVIALKDGVSINFDTTGSTANSGLARVNAVVDEMSPTLTHLLLTMPTRHSSVLDADCPINDPVDVVITERFICSIALPNCHKRKVPCYVFNASSGSALNLGMDITDDTPAVPDSEAPPGSSSSSSRVLVESVKKFLLNVNGPIDLASGLIINNFVECDRRGLDGLKSHPKTKDIPVFCIGPIFPPESKIKLPNAAMTEKVNLWLDRQAKESVLYVSYGSLAALTKEQTARMNDLLTSTGRPYIFSVPLGLQSGFDEATRDGISRQFETDGTRCLILSWAPQKAILTHPSTGLFLTHAGWNSTLEGITGGVPMVAWPMFADQHLNGAWIAENRLGVLIAGTRLGSATMPEDSVVLEALAEAETCREKVKAMAVAAKSALAPGGSSERDFAELMKFPEL</sequence>
<dbReference type="Gene3D" id="3.40.50.2000">
    <property type="entry name" value="Glycogen Phosphorylase B"/>
    <property type="match status" value="2"/>
</dbReference>
<evidence type="ECO:0000256" key="5">
    <source>
        <dbReference type="SAM" id="MobiDB-lite"/>
    </source>
</evidence>
<keyword evidence="7" id="KW-1185">Reference proteome</keyword>
<comment type="subcellular location">
    <subcellularLocation>
        <location evidence="4">Membrane</location>
        <topology evidence="4">Single-pass membrane protein</topology>
    </subcellularLocation>
</comment>
<comment type="similarity">
    <text evidence="1 3">Belongs to the UDP-glycosyltransferase family.</text>
</comment>
<evidence type="ECO:0000313" key="7">
    <source>
        <dbReference type="Proteomes" id="UP000192578"/>
    </source>
</evidence>
<keyword evidence="3" id="KW-0328">Glycosyltransferase</keyword>
<dbReference type="PANTHER" id="PTHR48047">
    <property type="entry name" value="GLYCOSYLTRANSFERASE"/>
    <property type="match status" value="1"/>
</dbReference>
<dbReference type="EC" id="2.4.1.17" evidence="4"/>
<evidence type="ECO:0000256" key="3">
    <source>
        <dbReference type="RuleBase" id="RU003718"/>
    </source>
</evidence>
<comment type="catalytic activity">
    <reaction evidence="4">
        <text>glucuronate acceptor + UDP-alpha-D-glucuronate = acceptor beta-D-glucuronoside + UDP + H(+)</text>
        <dbReference type="Rhea" id="RHEA:21032"/>
        <dbReference type="ChEBI" id="CHEBI:15378"/>
        <dbReference type="ChEBI" id="CHEBI:58052"/>
        <dbReference type="ChEBI" id="CHEBI:58223"/>
        <dbReference type="ChEBI" id="CHEBI:132367"/>
        <dbReference type="ChEBI" id="CHEBI:132368"/>
        <dbReference type="EC" id="2.4.1.17"/>
    </reaction>
</comment>
<dbReference type="Proteomes" id="UP000192578">
    <property type="component" value="Unassembled WGS sequence"/>
</dbReference>
<evidence type="ECO:0000256" key="1">
    <source>
        <dbReference type="ARBA" id="ARBA00009995"/>
    </source>
</evidence>
<dbReference type="OrthoDB" id="5835829at2759"/>
<dbReference type="InterPro" id="IPR035595">
    <property type="entry name" value="UDP_glycos_trans_CS"/>
</dbReference>
<protein>
    <recommendedName>
        <fullName evidence="4">UDP-glucuronosyltransferase</fullName>
        <ecNumber evidence="4">2.4.1.17</ecNumber>
    </recommendedName>
</protein>
<keyword evidence="2 3" id="KW-0808">Transferase</keyword>
<dbReference type="PROSITE" id="PS00375">
    <property type="entry name" value="UDPGT"/>
    <property type="match status" value="1"/>
</dbReference>
<evidence type="ECO:0000313" key="6">
    <source>
        <dbReference type="EMBL" id="OWA51846.1"/>
    </source>
</evidence>
<dbReference type="InterPro" id="IPR002213">
    <property type="entry name" value="UDP_glucos_trans"/>
</dbReference>
<reference evidence="7" key="1">
    <citation type="submission" date="2017-01" db="EMBL/GenBank/DDBJ databases">
        <title>Comparative genomics of anhydrobiosis in the tardigrade Hypsibius dujardini.</title>
        <authorList>
            <person name="Yoshida Y."/>
            <person name="Koutsovoulos G."/>
            <person name="Laetsch D."/>
            <person name="Stevens L."/>
            <person name="Kumar S."/>
            <person name="Horikawa D."/>
            <person name="Ishino K."/>
            <person name="Komine S."/>
            <person name="Tomita M."/>
            <person name="Blaxter M."/>
            <person name="Arakawa K."/>
        </authorList>
    </citation>
    <scope>NUCLEOTIDE SEQUENCE [LARGE SCALE GENOMIC DNA]</scope>
    <source>
        <strain evidence="7">Z151</strain>
    </source>
</reference>
<dbReference type="GO" id="GO:0035251">
    <property type="term" value="F:UDP-glucosyltransferase activity"/>
    <property type="evidence" value="ECO:0007669"/>
    <property type="project" value="TreeGrafter"/>
</dbReference>
<accession>A0A9X6RLP5</accession>
<evidence type="ECO:0000256" key="2">
    <source>
        <dbReference type="ARBA" id="ARBA00022679"/>
    </source>
</evidence>